<comment type="similarity">
    <text evidence="1">Belongs to the phD/YefM antitoxin family.</text>
</comment>
<evidence type="ECO:0000313" key="3">
    <source>
        <dbReference type="EMBL" id="MST49942.1"/>
    </source>
</evidence>
<sequence>MSAEEIPPIPPDSDKPAKSRQKPRTLNGTTVISQRELRNNSGEILRRAEAGEVFTVTRYGRPVVSLQEYREKQLGLPVAKPATGTIDDLLKIDPVEIGSWDEIMKTLDELREDRF</sequence>
<feature type="region of interest" description="Disordered" evidence="2">
    <location>
        <begin position="1"/>
        <end position="32"/>
    </location>
</feature>
<dbReference type="Proteomes" id="UP000442535">
    <property type="component" value="Unassembled WGS sequence"/>
</dbReference>
<organism evidence="3 4">
    <name type="scientific">Mobiluncus porci</name>
    <dbReference type="NCBI Taxonomy" id="2652278"/>
    <lineage>
        <taxon>Bacteria</taxon>
        <taxon>Bacillati</taxon>
        <taxon>Actinomycetota</taxon>
        <taxon>Actinomycetes</taxon>
        <taxon>Actinomycetales</taxon>
        <taxon>Actinomycetaceae</taxon>
        <taxon>Mobiluncus</taxon>
    </lineage>
</organism>
<protein>
    <submittedName>
        <fullName evidence="3">Type II toxin-antitoxin system prevent-host-death family antitoxin</fullName>
    </submittedName>
</protein>
<dbReference type="InterPro" id="IPR036165">
    <property type="entry name" value="YefM-like_sf"/>
</dbReference>
<dbReference type="Gene3D" id="3.40.1620.10">
    <property type="entry name" value="YefM-like domain"/>
    <property type="match status" value="1"/>
</dbReference>
<proteinExistence type="inferred from homology"/>
<reference evidence="3 4" key="1">
    <citation type="submission" date="2019-08" db="EMBL/GenBank/DDBJ databases">
        <title>In-depth cultivation of the pig gut microbiome towards novel bacterial diversity and tailored functional studies.</title>
        <authorList>
            <person name="Wylensek D."/>
            <person name="Hitch T.C.A."/>
            <person name="Clavel T."/>
        </authorList>
    </citation>
    <scope>NUCLEOTIDE SEQUENCE [LARGE SCALE GENOMIC DNA]</scope>
    <source>
        <strain evidence="3 4">RF-GAM-744-WT-7</strain>
    </source>
</reference>
<dbReference type="RefSeq" id="WP_154545106.1">
    <property type="nucleotide sequence ID" value="NZ_VUMY01000011.1"/>
</dbReference>
<dbReference type="EMBL" id="VUMY01000011">
    <property type="protein sequence ID" value="MST49942.1"/>
    <property type="molecule type" value="Genomic_DNA"/>
</dbReference>
<accession>A0A7K0K378</accession>
<gene>
    <name evidence="3" type="ORF">FYJ63_06795</name>
</gene>
<comment type="caution">
    <text evidence="3">The sequence shown here is derived from an EMBL/GenBank/DDBJ whole genome shotgun (WGS) entry which is preliminary data.</text>
</comment>
<dbReference type="SUPFAM" id="SSF143120">
    <property type="entry name" value="YefM-like"/>
    <property type="match status" value="1"/>
</dbReference>
<keyword evidence="4" id="KW-1185">Reference proteome</keyword>
<dbReference type="NCBIfam" id="TIGR01552">
    <property type="entry name" value="phd_fam"/>
    <property type="match status" value="1"/>
</dbReference>
<name>A0A7K0K378_9ACTO</name>
<evidence type="ECO:0000313" key="4">
    <source>
        <dbReference type="Proteomes" id="UP000442535"/>
    </source>
</evidence>
<dbReference type="AlphaFoldDB" id="A0A7K0K378"/>
<evidence type="ECO:0000256" key="1">
    <source>
        <dbReference type="ARBA" id="ARBA00009981"/>
    </source>
</evidence>
<evidence type="ECO:0000256" key="2">
    <source>
        <dbReference type="SAM" id="MobiDB-lite"/>
    </source>
</evidence>